<evidence type="ECO:0000256" key="1">
    <source>
        <dbReference type="SAM" id="MobiDB-lite"/>
    </source>
</evidence>
<proteinExistence type="predicted"/>
<feature type="compositionally biased region" description="Basic and acidic residues" evidence="1">
    <location>
        <begin position="53"/>
        <end position="65"/>
    </location>
</feature>
<feature type="compositionally biased region" description="Polar residues" evidence="1">
    <location>
        <begin position="43"/>
        <end position="52"/>
    </location>
</feature>
<accession>A0AAV1V8G9</accession>
<protein>
    <submittedName>
        <fullName evidence="2">Uncharacterized protein</fullName>
    </submittedName>
</protein>
<dbReference type="Proteomes" id="UP001162060">
    <property type="component" value="Unassembled WGS sequence"/>
</dbReference>
<feature type="compositionally biased region" description="Basic and acidic residues" evidence="1">
    <location>
        <begin position="17"/>
        <end position="41"/>
    </location>
</feature>
<organism evidence="2 3">
    <name type="scientific">Peronospora matthiolae</name>
    <dbReference type="NCBI Taxonomy" id="2874970"/>
    <lineage>
        <taxon>Eukaryota</taxon>
        <taxon>Sar</taxon>
        <taxon>Stramenopiles</taxon>
        <taxon>Oomycota</taxon>
        <taxon>Peronosporomycetes</taxon>
        <taxon>Peronosporales</taxon>
        <taxon>Peronosporaceae</taxon>
        <taxon>Peronospora</taxon>
    </lineage>
</organism>
<sequence>MLVIFGSSDFHASLSNDRTRGDGGDAPMHHHERSNSRDRGKTGASTHAGTNQEARDRNDLRHAPLEESPWMPPSRELDRLAGTTSERDRIPLFDCRKICPPDSSTKTIRAEEEFFTDAFFKHRWNNDSRVRDGKALVQEWNALIHNSECIVREAWIAKHDAVCIRFEKRNPVGARYELHELPREGRLPCLSWSDSRPGFLDNLNRTPRKAFLPNDPYWRARVSSKMAEGLAPCNPCTRVRIGHIPTAILRTQRVGLIVQLEETNDINNQLGTSVPVVPRRWIATPADMVARPDAIHVAVVQNTLH</sequence>
<dbReference type="EMBL" id="CAKLBY020000267">
    <property type="protein sequence ID" value="CAK7942180.1"/>
    <property type="molecule type" value="Genomic_DNA"/>
</dbReference>
<evidence type="ECO:0000313" key="3">
    <source>
        <dbReference type="Proteomes" id="UP001162060"/>
    </source>
</evidence>
<name>A0AAV1V8G9_9STRA</name>
<feature type="region of interest" description="Disordered" evidence="1">
    <location>
        <begin position="12"/>
        <end position="81"/>
    </location>
</feature>
<comment type="caution">
    <text evidence="2">The sequence shown here is derived from an EMBL/GenBank/DDBJ whole genome shotgun (WGS) entry which is preliminary data.</text>
</comment>
<gene>
    <name evidence="2" type="ORF">PM001_LOCUS27330</name>
</gene>
<evidence type="ECO:0000313" key="2">
    <source>
        <dbReference type="EMBL" id="CAK7942180.1"/>
    </source>
</evidence>
<reference evidence="2" key="1">
    <citation type="submission" date="2024-01" db="EMBL/GenBank/DDBJ databases">
        <authorList>
            <person name="Webb A."/>
        </authorList>
    </citation>
    <scope>NUCLEOTIDE SEQUENCE</scope>
    <source>
        <strain evidence="2">Pm1</strain>
    </source>
</reference>
<dbReference type="AlphaFoldDB" id="A0AAV1V8G9"/>